<dbReference type="Proteomes" id="UP000036873">
    <property type="component" value="Unassembled WGS sequence"/>
</dbReference>
<gene>
    <name evidence="2" type="ORF">AKG39_09470</name>
</gene>
<accession>A0A0L6U0J4</accession>
<sequence>MKTKKPKKNRFKIVLNEALGETSGCKILEDTDTGINYLYHFDTFGAGLTVLIDEEGEPLIAPEK</sequence>
<dbReference type="OrthoDB" id="9135364at2"/>
<comment type="caution">
    <text evidence="2">The sequence shown here is derived from an EMBL/GenBank/DDBJ whole genome shotgun (WGS) entry which is preliminary data.</text>
</comment>
<dbReference type="Pfam" id="PF20037">
    <property type="entry name" value="DUF6440"/>
    <property type="match status" value="1"/>
</dbReference>
<evidence type="ECO:0000259" key="1">
    <source>
        <dbReference type="Pfam" id="PF20037"/>
    </source>
</evidence>
<evidence type="ECO:0000313" key="3">
    <source>
        <dbReference type="Proteomes" id="UP000036873"/>
    </source>
</evidence>
<name>A0A0L6U0J4_9FIRM</name>
<dbReference type="RefSeq" id="WP_050740149.1">
    <property type="nucleotide sequence ID" value="NZ_LGYO01000022.1"/>
</dbReference>
<dbReference type="InterPro" id="IPR045515">
    <property type="entry name" value="DUF6440"/>
</dbReference>
<dbReference type="EMBL" id="LGYO01000022">
    <property type="protein sequence ID" value="KNZ41842.1"/>
    <property type="molecule type" value="Genomic_DNA"/>
</dbReference>
<keyword evidence="3" id="KW-1185">Reference proteome</keyword>
<dbReference type="STRING" id="52689.AKG39_09470"/>
<feature type="domain" description="DUF6440" evidence="1">
    <location>
        <begin position="10"/>
        <end position="60"/>
    </location>
</feature>
<reference evidence="3" key="1">
    <citation type="submission" date="2015-07" db="EMBL/GenBank/DDBJ databases">
        <title>Draft genome sequence of Acetobacterium bakii DSM 8293, a potential psychrophilic chemical producer through syngas fermentation.</title>
        <authorList>
            <person name="Song Y."/>
            <person name="Hwang S."/>
            <person name="Cho B.-K."/>
        </authorList>
    </citation>
    <scope>NUCLEOTIDE SEQUENCE [LARGE SCALE GENOMIC DNA]</scope>
    <source>
        <strain evidence="3">DSM 8239</strain>
    </source>
</reference>
<evidence type="ECO:0000313" key="2">
    <source>
        <dbReference type="EMBL" id="KNZ41842.1"/>
    </source>
</evidence>
<proteinExistence type="predicted"/>
<organism evidence="2 3">
    <name type="scientific">Acetobacterium bakii</name>
    <dbReference type="NCBI Taxonomy" id="52689"/>
    <lineage>
        <taxon>Bacteria</taxon>
        <taxon>Bacillati</taxon>
        <taxon>Bacillota</taxon>
        <taxon>Clostridia</taxon>
        <taxon>Eubacteriales</taxon>
        <taxon>Eubacteriaceae</taxon>
        <taxon>Acetobacterium</taxon>
    </lineage>
</organism>
<dbReference type="AlphaFoldDB" id="A0A0L6U0J4"/>
<protein>
    <recommendedName>
        <fullName evidence="1">DUF6440 domain-containing protein</fullName>
    </recommendedName>
</protein>